<keyword evidence="3" id="KW-1185">Reference proteome</keyword>
<feature type="compositionally biased region" description="Basic and acidic residues" evidence="1">
    <location>
        <begin position="1"/>
        <end position="24"/>
    </location>
</feature>
<protein>
    <submittedName>
        <fullName evidence="2">Uncharacterized protein</fullName>
    </submittedName>
</protein>
<evidence type="ECO:0000313" key="3">
    <source>
        <dbReference type="Proteomes" id="UP000070700"/>
    </source>
</evidence>
<dbReference type="AlphaFoldDB" id="A0A194XIV5"/>
<evidence type="ECO:0000256" key="1">
    <source>
        <dbReference type="SAM" id="MobiDB-lite"/>
    </source>
</evidence>
<accession>A0A194XIV5</accession>
<proteinExistence type="predicted"/>
<gene>
    <name evidence="2" type="ORF">LY89DRAFT_731283</name>
</gene>
<dbReference type="RefSeq" id="XP_018074399.1">
    <property type="nucleotide sequence ID" value="XM_018219557.1"/>
</dbReference>
<dbReference type="InParanoid" id="A0A194XIV5"/>
<feature type="region of interest" description="Disordered" evidence="1">
    <location>
        <begin position="1"/>
        <end position="167"/>
    </location>
</feature>
<sequence>MVEATSEKPKVNGRHADGTDADRKSHPRILNPDHDHKDDVVVQQVTEVLGPEDVLDTEDVVGEKTTKDENILSDKSASANEGATLENDVLENRSDSASERTILQEKNDSSTSTPSSKEDEVLNGKPEAADAHHHDVGHKEATIHPHDVRLGGPSFHSDNVGSGELSIGDHSVRHTQEHGNDVDRDDLGSSLIIVDWFCNMADPLFRFPISRFEPMSMTRGLGRPCIKTPAISSVLEDETCTEHLESIMTEDSLPPTTAGQTTQILLQASDNQSAIEDTYEILAGLRPEAEESFMQQSVYSLWDFVNSRPHPLENYRPSHSLTALGAMDTFQSLLSLEGSQTFSPKDVFTYCLCRKLGLLRPATLEPASPLGVLVPCGMYWNLPYNDATRLQLKSQVFESIWTRLFAIEVVRCSLRSFYKSDFFHGTMIPTPYVRTLNNYLAVNYNYLLRCADFDPHPFFQTVSNFLKSDPAKAKPSESGKLSGEIELLLRFMVRMKSDHRLTFNIPSLQPILNGDLIIATANVLLFIAVEGASPYGACHFPYRLKRKSRFLSIVTLKAGIIEFDKDGNQTLRDKVAHRGKNLKWRAKIKEHRRNFQKYNFPHRVKDEKLKVAVDDPNHWALTTPWEHRPRVWNRVIPPRAQPYYTHEHIH</sequence>
<feature type="compositionally biased region" description="Basic and acidic residues" evidence="1">
    <location>
        <begin position="90"/>
        <end position="108"/>
    </location>
</feature>
<dbReference type="KEGG" id="psco:LY89DRAFT_731283"/>
<reference evidence="2 3" key="1">
    <citation type="submission" date="2015-10" db="EMBL/GenBank/DDBJ databases">
        <title>Full genome of DAOMC 229536 Phialocephala scopiformis, a fungal endophyte of spruce producing the potent anti-insectan compound rugulosin.</title>
        <authorList>
            <consortium name="DOE Joint Genome Institute"/>
            <person name="Walker A.K."/>
            <person name="Frasz S.L."/>
            <person name="Seifert K.A."/>
            <person name="Miller J.D."/>
            <person name="Mondo S.J."/>
            <person name="Labutti K."/>
            <person name="Lipzen A."/>
            <person name="Dockter R."/>
            <person name="Kennedy M."/>
            <person name="Grigoriev I.V."/>
            <person name="Spatafora J.W."/>
        </authorList>
    </citation>
    <scope>NUCLEOTIDE SEQUENCE [LARGE SCALE GENOMIC DNA]</scope>
    <source>
        <strain evidence="2 3">CBS 120377</strain>
    </source>
</reference>
<dbReference type="GeneID" id="28829283"/>
<feature type="compositionally biased region" description="Basic and acidic residues" evidence="1">
    <location>
        <begin position="31"/>
        <end position="40"/>
    </location>
</feature>
<feature type="compositionally biased region" description="Basic and acidic residues" evidence="1">
    <location>
        <begin position="116"/>
        <end position="149"/>
    </location>
</feature>
<name>A0A194XIV5_MOLSC</name>
<evidence type="ECO:0000313" key="2">
    <source>
        <dbReference type="EMBL" id="KUJ20044.1"/>
    </source>
</evidence>
<dbReference type="Proteomes" id="UP000070700">
    <property type="component" value="Unassembled WGS sequence"/>
</dbReference>
<feature type="compositionally biased region" description="Basic and acidic residues" evidence="1">
    <location>
        <begin position="61"/>
        <end position="72"/>
    </location>
</feature>
<dbReference type="EMBL" id="KQ947410">
    <property type="protein sequence ID" value="KUJ20044.1"/>
    <property type="molecule type" value="Genomic_DNA"/>
</dbReference>
<organism evidence="2 3">
    <name type="scientific">Mollisia scopiformis</name>
    <name type="common">Conifer needle endophyte fungus</name>
    <name type="synonym">Phialocephala scopiformis</name>
    <dbReference type="NCBI Taxonomy" id="149040"/>
    <lineage>
        <taxon>Eukaryota</taxon>
        <taxon>Fungi</taxon>
        <taxon>Dikarya</taxon>
        <taxon>Ascomycota</taxon>
        <taxon>Pezizomycotina</taxon>
        <taxon>Leotiomycetes</taxon>
        <taxon>Helotiales</taxon>
        <taxon>Mollisiaceae</taxon>
        <taxon>Mollisia</taxon>
    </lineage>
</organism>